<gene>
    <name evidence="1" type="ORF">SDC9_120141</name>
</gene>
<accession>A0A645C6G6</accession>
<organism evidence="1">
    <name type="scientific">bioreactor metagenome</name>
    <dbReference type="NCBI Taxonomy" id="1076179"/>
    <lineage>
        <taxon>unclassified sequences</taxon>
        <taxon>metagenomes</taxon>
        <taxon>ecological metagenomes</taxon>
    </lineage>
</organism>
<evidence type="ECO:0000313" key="1">
    <source>
        <dbReference type="EMBL" id="MPM73165.1"/>
    </source>
</evidence>
<protein>
    <submittedName>
        <fullName evidence="1">Uncharacterized protein</fullName>
    </submittedName>
</protein>
<dbReference type="EMBL" id="VSSQ01025190">
    <property type="protein sequence ID" value="MPM73165.1"/>
    <property type="molecule type" value="Genomic_DNA"/>
</dbReference>
<dbReference type="AlphaFoldDB" id="A0A645C6G6"/>
<name>A0A645C6G6_9ZZZZ</name>
<reference evidence="1" key="1">
    <citation type="submission" date="2019-08" db="EMBL/GenBank/DDBJ databases">
        <authorList>
            <person name="Kucharzyk K."/>
            <person name="Murdoch R.W."/>
            <person name="Higgins S."/>
            <person name="Loffler F."/>
        </authorList>
    </citation>
    <scope>NUCLEOTIDE SEQUENCE</scope>
</reference>
<sequence>MQHGRQKGLGITLAPGGFGRALCQVGILHQKVQQRFIPVVFCRSFTAFVPALFAAGHFGDHAVHQHVTRPGVKGNGVAHRTVRRQKGDVADAADVLQRDVLRFAAVDQILGIRHQRCPLPTGGNVPHAEVGHHDRVQLFADRRHIADLQCGGHRPAKVLLCQRLVVHRLPMAADQIDHRGRNARFGTNCLAGLQIQLPQNLLQHADGVSAAVIPAGHAQNFLAHGIVKRHADRGALAHHRVKAMAGDLHQHGVHGVRRRAAHQADHQLILFLHQLCKAHPLTPPRAMPSINCFCIVTYSANGMANETVAAAMLRPSFVSCCELSSESATVKVYILFSVLATSGHKKLFQQATKVKMVSDTSAGWMSGRMILKKILYSGQPSICAASM</sequence>
<proteinExistence type="predicted"/>
<comment type="caution">
    <text evidence="1">The sequence shown here is derived from an EMBL/GenBank/DDBJ whole genome shotgun (WGS) entry which is preliminary data.</text>
</comment>